<proteinExistence type="predicted"/>
<organism evidence="5 6">
    <name type="scientific">Flavobacterium defluvii</name>
    <dbReference type="NCBI Taxonomy" id="370979"/>
    <lineage>
        <taxon>Bacteria</taxon>
        <taxon>Pseudomonadati</taxon>
        <taxon>Bacteroidota</taxon>
        <taxon>Flavobacteriia</taxon>
        <taxon>Flavobacteriales</taxon>
        <taxon>Flavobacteriaceae</taxon>
        <taxon>Flavobacterium</taxon>
    </lineage>
</organism>
<dbReference type="AlphaFoldDB" id="A0A1M5JES7"/>
<name>A0A1M5JES7_9FLAO</name>
<keyword evidence="3" id="KW-0804">Transcription</keyword>
<protein>
    <submittedName>
        <fullName evidence="5">Transcriptional regulator, AraC family</fullName>
    </submittedName>
</protein>
<dbReference type="Gene3D" id="1.10.10.60">
    <property type="entry name" value="Homeodomain-like"/>
    <property type="match status" value="1"/>
</dbReference>
<dbReference type="SMART" id="SM00342">
    <property type="entry name" value="HTH_ARAC"/>
    <property type="match status" value="1"/>
</dbReference>
<evidence type="ECO:0000256" key="2">
    <source>
        <dbReference type="ARBA" id="ARBA00023125"/>
    </source>
</evidence>
<dbReference type="PANTHER" id="PTHR43280:SF32">
    <property type="entry name" value="TRANSCRIPTIONAL REGULATORY PROTEIN"/>
    <property type="match status" value="1"/>
</dbReference>
<dbReference type="InterPro" id="IPR018060">
    <property type="entry name" value="HTH_AraC"/>
</dbReference>
<evidence type="ECO:0000259" key="4">
    <source>
        <dbReference type="PROSITE" id="PS01124"/>
    </source>
</evidence>
<keyword evidence="2" id="KW-0238">DNA-binding</keyword>
<evidence type="ECO:0000313" key="5">
    <source>
        <dbReference type="EMBL" id="SHG38770.1"/>
    </source>
</evidence>
<dbReference type="STRING" id="370979.SAMN05443663_102688"/>
<gene>
    <name evidence="5" type="ORF">SAMN05443663_102688</name>
</gene>
<feature type="domain" description="HTH araC/xylS-type" evidence="4">
    <location>
        <begin position="205"/>
        <end position="303"/>
    </location>
</feature>
<evidence type="ECO:0000313" key="6">
    <source>
        <dbReference type="Proteomes" id="UP000184071"/>
    </source>
</evidence>
<dbReference type="PROSITE" id="PS01124">
    <property type="entry name" value="HTH_ARAC_FAMILY_2"/>
    <property type="match status" value="1"/>
</dbReference>
<sequence>MHEKKPVPERLALHVKLHANTINILNTLTDSLWWDELKVVYLYDIASAKALSKFLVPGWITLLAVVSGSIKFAESSSSAEICAGDIYAVPGSAEVDSLSGLHRIWLVSCTAEFAVSSRIVRFGAGYMEIFARQQSPVLAVNGKELRHVVSLLRLLKKKIGCRHAVFKDEMVLLYFNMIVYEYIDLRYKYGKNRAILHYRNDKIVMDFIGLVQQNSPRHHNVKFYADCLFVSSGHLGKAVKAVLGISAKRFIEMAVLSEAYLLLADTQLSVSELAEQLNFDSPAAFSGFFKKNTRLSPTQYRLSLKF</sequence>
<dbReference type="SUPFAM" id="SSF46689">
    <property type="entry name" value="Homeodomain-like"/>
    <property type="match status" value="1"/>
</dbReference>
<evidence type="ECO:0000256" key="1">
    <source>
        <dbReference type="ARBA" id="ARBA00023015"/>
    </source>
</evidence>
<dbReference type="EMBL" id="FQWC01000002">
    <property type="protein sequence ID" value="SHG38770.1"/>
    <property type="molecule type" value="Genomic_DNA"/>
</dbReference>
<dbReference type="GO" id="GO:0003700">
    <property type="term" value="F:DNA-binding transcription factor activity"/>
    <property type="evidence" value="ECO:0007669"/>
    <property type="project" value="InterPro"/>
</dbReference>
<dbReference type="Proteomes" id="UP000184071">
    <property type="component" value="Unassembled WGS sequence"/>
</dbReference>
<reference evidence="6" key="1">
    <citation type="submission" date="2016-11" db="EMBL/GenBank/DDBJ databases">
        <authorList>
            <person name="Varghese N."/>
            <person name="Submissions S."/>
        </authorList>
    </citation>
    <scope>NUCLEOTIDE SEQUENCE [LARGE SCALE GENOMIC DNA]</scope>
    <source>
        <strain evidence="6">DSM 17963</strain>
    </source>
</reference>
<dbReference type="InterPro" id="IPR009057">
    <property type="entry name" value="Homeodomain-like_sf"/>
</dbReference>
<dbReference type="GO" id="GO:0043565">
    <property type="term" value="F:sequence-specific DNA binding"/>
    <property type="evidence" value="ECO:0007669"/>
    <property type="project" value="InterPro"/>
</dbReference>
<keyword evidence="6" id="KW-1185">Reference proteome</keyword>
<keyword evidence="1" id="KW-0805">Transcription regulation</keyword>
<evidence type="ECO:0000256" key="3">
    <source>
        <dbReference type="ARBA" id="ARBA00023163"/>
    </source>
</evidence>
<dbReference type="Pfam" id="PF12833">
    <property type="entry name" value="HTH_18"/>
    <property type="match status" value="1"/>
</dbReference>
<accession>A0A1M5JES7</accession>
<dbReference type="PANTHER" id="PTHR43280">
    <property type="entry name" value="ARAC-FAMILY TRANSCRIPTIONAL REGULATOR"/>
    <property type="match status" value="1"/>
</dbReference>